<proteinExistence type="predicted"/>
<dbReference type="HOGENOM" id="CLU_2571724_0_0_11"/>
<protein>
    <submittedName>
        <fullName evidence="1">Uncharacterized protein</fullName>
    </submittedName>
</protein>
<evidence type="ECO:0000313" key="2">
    <source>
        <dbReference type="Proteomes" id="UP000017174"/>
    </source>
</evidence>
<dbReference type="AlphaFoldDB" id="U7V663"/>
<reference evidence="1 2" key="1">
    <citation type="submission" date="2013-08" db="EMBL/GenBank/DDBJ databases">
        <authorList>
            <person name="Weinstock G."/>
            <person name="Sodergren E."/>
            <person name="Wylie T."/>
            <person name="Fulton L."/>
            <person name="Fulton R."/>
            <person name="Fronick C."/>
            <person name="O'Laughlin M."/>
            <person name="Godfrey J."/>
            <person name="Miner T."/>
            <person name="Herter B."/>
            <person name="Appelbaum E."/>
            <person name="Cordes M."/>
            <person name="Lek S."/>
            <person name="Wollam A."/>
            <person name="Pepin K.H."/>
            <person name="Palsikar V.B."/>
            <person name="Mitreva M."/>
            <person name="Wilson R.K."/>
        </authorList>
    </citation>
    <scope>NUCLEOTIDE SEQUENCE [LARGE SCALE GENOMIC DNA]</scope>
    <source>
        <strain evidence="1 2">F0184</strain>
    </source>
</reference>
<name>U7V663_9MICC</name>
<comment type="caution">
    <text evidence="1">The sequence shown here is derived from an EMBL/GenBank/DDBJ whole genome shotgun (WGS) entry which is preliminary data.</text>
</comment>
<organism evidence="1 2">
    <name type="scientific">Rothia aeria F0184</name>
    <dbReference type="NCBI Taxonomy" id="888019"/>
    <lineage>
        <taxon>Bacteria</taxon>
        <taxon>Bacillati</taxon>
        <taxon>Actinomycetota</taxon>
        <taxon>Actinomycetes</taxon>
        <taxon>Micrococcales</taxon>
        <taxon>Micrococcaceae</taxon>
        <taxon>Rothia</taxon>
    </lineage>
</organism>
<gene>
    <name evidence="1" type="ORF">HMPREF0742_00645</name>
</gene>
<sequence length="81" mass="9339">MICCIYLSTNRGYKANSRLFTIERLPGISAGEGTEDFPPRTPLKALKPLLPCLSRLLYGRKDKHTNSSYHNKYTFWACYIH</sequence>
<dbReference type="EMBL" id="AXZG01000016">
    <property type="protein sequence ID" value="ERT67045.1"/>
    <property type="molecule type" value="Genomic_DNA"/>
</dbReference>
<evidence type="ECO:0000313" key="1">
    <source>
        <dbReference type="EMBL" id="ERT67045.1"/>
    </source>
</evidence>
<dbReference type="Proteomes" id="UP000017174">
    <property type="component" value="Unassembled WGS sequence"/>
</dbReference>
<accession>U7V663</accession>